<dbReference type="EMBL" id="JBHUEY010000001">
    <property type="protein sequence ID" value="MFD1782021.1"/>
    <property type="molecule type" value="Genomic_DNA"/>
</dbReference>
<dbReference type="RefSeq" id="WP_377281148.1">
    <property type="nucleotide sequence ID" value="NZ_JBHRSI010000003.1"/>
</dbReference>
<feature type="domain" description="Response regulatory" evidence="3">
    <location>
        <begin position="29"/>
        <end position="141"/>
    </location>
</feature>
<dbReference type="Gene3D" id="3.40.50.2300">
    <property type="match status" value="1"/>
</dbReference>
<dbReference type="SMART" id="SM00448">
    <property type="entry name" value="REC"/>
    <property type="match status" value="1"/>
</dbReference>
<keyword evidence="1" id="KW-0597">Phosphoprotein</keyword>
<gene>
    <name evidence="4" type="ORF">ACFSC0_01320</name>
</gene>
<dbReference type="Pfam" id="PF00072">
    <property type="entry name" value="Response_reg"/>
    <property type="match status" value="1"/>
</dbReference>
<dbReference type="Proteomes" id="UP001597237">
    <property type="component" value="Unassembled WGS sequence"/>
</dbReference>
<proteinExistence type="predicted"/>
<name>A0ABW4MWQ5_9CAUL</name>
<feature type="region of interest" description="Disordered" evidence="2">
    <location>
        <begin position="1"/>
        <end position="25"/>
    </location>
</feature>
<dbReference type="PANTHER" id="PTHR43228">
    <property type="entry name" value="TWO-COMPONENT RESPONSE REGULATOR"/>
    <property type="match status" value="1"/>
</dbReference>
<evidence type="ECO:0000256" key="1">
    <source>
        <dbReference type="PROSITE-ProRule" id="PRU00169"/>
    </source>
</evidence>
<comment type="caution">
    <text evidence="4">The sequence shown here is derived from an EMBL/GenBank/DDBJ whole genome shotgun (WGS) entry which is preliminary data.</text>
</comment>
<sequence>MSKSKPPAGARADAPPSARAPSREGLQPKVLVVHDHPLHRILADTVFAQFGCEVTLVESGEAALAACTTEAFVLIVLDRRMPGLGGDDVVQRLRAQDGPSRAAFVASCSTDPPGELSAGYDTITPKPLTPSAAARLLEDALRRSPMSSHLAPIVLARGGRGSER</sequence>
<dbReference type="CDD" id="cd17546">
    <property type="entry name" value="REC_hyHK_CKI1_RcsC-like"/>
    <property type="match status" value="1"/>
</dbReference>
<accession>A0ABW4MWQ5</accession>
<evidence type="ECO:0000313" key="4">
    <source>
        <dbReference type="EMBL" id="MFD1782021.1"/>
    </source>
</evidence>
<reference evidence="5" key="1">
    <citation type="journal article" date="2019" name="Int. J. Syst. Evol. Microbiol.">
        <title>The Global Catalogue of Microorganisms (GCM) 10K type strain sequencing project: providing services to taxonomists for standard genome sequencing and annotation.</title>
        <authorList>
            <consortium name="The Broad Institute Genomics Platform"/>
            <consortium name="The Broad Institute Genome Sequencing Center for Infectious Disease"/>
            <person name="Wu L."/>
            <person name="Ma J."/>
        </authorList>
    </citation>
    <scope>NUCLEOTIDE SEQUENCE [LARGE SCALE GENOMIC DNA]</scope>
    <source>
        <strain evidence="5">DFY28</strain>
    </source>
</reference>
<keyword evidence="5" id="KW-1185">Reference proteome</keyword>
<dbReference type="InterPro" id="IPR011006">
    <property type="entry name" value="CheY-like_superfamily"/>
</dbReference>
<dbReference type="PANTHER" id="PTHR43228:SF1">
    <property type="entry name" value="TWO-COMPONENT RESPONSE REGULATOR ARR22"/>
    <property type="match status" value="1"/>
</dbReference>
<evidence type="ECO:0000259" key="3">
    <source>
        <dbReference type="PROSITE" id="PS50110"/>
    </source>
</evidence>
<protein>
    <submittedName>
        <fullName evidence="4">Response regulator</fullName>
    </submittedName>
</protein>
<organism evidence="4 5">
    <name type="scientific">Phenylobacterium terrae</name>
    <dbReference type="NCBI Taxonomy" id="2665495"/>
    <lineage>
        <taxon>Bacteria</taxon>
        <taxon>Pseudomonadati</taxon>
        <taxon>Pseudomonadota</taxon>
        <taxon>Alphaproteobacteria</taxon>
        <taxon>Caulobacterales</taxon>
        <taxon>Caulobacteraceae</taxon>
        <taxon>Phenylobacterium</taxon>
    </lineage>
</organism>
<dbReference type="SUPFAM" id="SSF52172">
    <property type="entry name" value="CheY-like"/>
    <property type="match status" value="1"/>
</dbReference>
<evidence type="ECO:0000256" key="2">
    <source>
        <dbReference type="SAM" id="MobiDB-lite"/>
    </source>
</evidence>
<dbReference type="InterPro" id="IPR052048">
    <property type="entry name" value="ST_Response_Regulator"/>
</dbReference>
<feature type="compositionally biased region" description="Low complexity" evidence="2">
    <location>
        <begin position="1"/>
        <end position="20"/>
    </location>
</feature>
<evidence type="ECO:0000313" key="5">
    <source>
        <dbReference type="Proteomes" id="UP001597237"/>
    </source>
</evidence>
<dbReference type="PROSITE" id="PS50110">
    <property type="entry name" value="RESPONSE_REGULATORY"/>
    <property type="match status" value="1"/>
</dbReference>
<feature type="modified residue" description="4-aspartylphosphate" evidence="1">
    <location>
        <position position="78"/>
    </location>
</feature>
<dbReference type="InterPro" id="IPR001789">
    <property type="entry name" value="Sig_transdc_resp-reg_receiver"/>
</dbReference>